<dbReference type="EMBL" id="AMBO01000372">
    <property type="protein sequence ID" value="EKC99310.1"/>
    <property type="molecule type" value="Genomic_DNA"/>
</dbReference>
<proteinExistence type="predicted"/>
<dbReference type="HOGENOM" id="CLU_894837_0_0_1"/>
<protein>
    <submittedName>
        <fullName evidence="2">Uncharacterized protein</fullName>
    </submittedName>
</protein>
<comment type="caution">
    <text evidence="2">The sequence shown here is derived from an EMBL/GenBank/DDBJ whole genome shotgun (WGS) entry which is preliminary data.</text>
</comment>
<organism evidence="2 3">
    <name type="scientific">Trichosporon asahii var. asahii (strain CBS 8904)</name>
    <name type="common">Yeast</name>
    <dbReference type="NCBI Taxonomy" id="1220162"/>
    <lineage>
        <taxon>Eukaryota</taxon>
        <taxon>Fungi</taxon>
        <taxon>Dikarya</taxon>
        <taxon>Basidiomycota</taxon>
        <taxon>Agaricomycotina</taxon>
        <taxon>Tremellomycetes</taxon>
        <taxon>Trichosporonales</taxon>
        <taxon>Trichosporonaceae</taxon>
        <taxon>Trichosporon</taxon>
    </lineage>
</organism>
<evidence type="ECO:0000256" key="1">
    <source>
        <dbReference type="SAM" id="MobiDB-lite"/>
    </source>
</evidence>
<evidence type="ECO:0000313" key="3">
    <source>
        <dbReference type="Proteomes" id="UP000006757"/>
    </source>
</evidence>
<feature type="compositionally biased region" description="Acidic residues" evidence="1">
    <location>
        <begin position="293"/>
        <end position="302"/>
    </location>
</feature>
<reference evidence="2 3" key="1">
    <citation type="journal article" date="2012" name="Eukaryot. Cell">
        <title>Genome sequence of the Trichosporon asahii environmental strain CBS 8904.</title>
        <authorList>
            <person name="Yang R.Y."/>
            <person name="Li H.T."/>
            <person name="Zhu H."/>
            <person name="Zhou G.P."/>
            <person name="Wang M."/>
            <person name="Wang L."/>
        </authorList>
    </citation>
    <scope>NUCLEOTIDE SEQUENCE [LARGE SCALE GENOMIC DNA]</scope>
    <source>
        <strain evidence="2 3">CBS 8904</strain>
    </source>
</reference>
<feature type="region of interest" description="Disordered" evidence="1">
    <location>
        <begin position="239"/>
        <end position="311"/>
    </location>
</feature>
<sequence length="311" mass="33705">MKLVGTYWKDWEVEYVAEGPTKVRVANVHIECEDGQVSVRDNFDNPAQLTSEEFGIVVQPARRPRFDWNMNPMVDGREVAGLTTQSGEISPACISTFYDLVADAVYERKLAFSKIVRPPSFTAGISSNSQNRIEDGPILDSGTASQLGTIEVLLEAGTAYLVEGMNIPPITAAPQDTVALSSYVGGGTVVGTVEAETLAQLVPNPKIPVYKIHMTYATRPVLMLKDIIPSPAAAVEAPAPRIAGKKKRKSADAAPEAGPSRLRPEATTGQSKKRRSRLAEQEDRKPVIINLLDSDDDGEGEGEERKPIIVH</sequence>
<feature type="compositionally biased region" description="Basic and acidic residues" evidence="1">
    <location>
        <begin position="277"/>
        <end position="286"/>
    </location>
</feature>
<dbReference type="AlphaFoldDB" id="K1VEP5"/>
<keyword evidence="3" id="KW-1185">Reference proteome</keyword>
<dbReference type="Proteomes" id="UP000006757">
    <property type="component" value="Unassembled WGS sequence"/>
</dbReference>
<accession>K1VEP5</accession>
<evidence type="ECO:0000313" key="2">
    <source>
        <dbReference type="EMBL" id="EKC99310.1"/>
    </source>
</evidence>
<dbReference type="STRING" id="1220162.K1VEP5"/>
<dbReference type="InParanoid" id="K1VEP5"/>
<name>K1VEP5_TRIAC</name>
<gene>
    <name evidence="2" type="ORF">A1Q2_06247</name>
</gene>